<feature type="region of interest" description="Disordered" evidence="1">
    <location>
        <begin position="52"/>
        <end position="88"/>
    </location>
</feature>
<keyword evidence="4" id="KW-1185">Reference proteome</keyword>
<dbReference type="KEGG" id="paru:CYR75_09820"/>
<protein>
    <recommendedName>
        <fullName evidence="5">Dynamin</fullName>
    </recommendedName>
</protein>
<proteinExistence type="predicted"/>
<keyword evidence="2" id="KW-0812">Transmembrane</keyword>
<evidence type="ECO:0000313" key="3">
    <source>
        <dbReference type="EMBL" id="AUM74537.1"/>
    </source>
</evidence>
<dbReference type="Proteomes" id="UP000234882">
    <property type="component" value="Chromosome"/>
</dbReference>
<feature type="transmembrane region" description="Helical" evidence="2">
    <location>
        <begin position="12"/>
        <end position="30"/>
    </location>
</feature>
<sequence>MANPNESSNNNLYFIVGALVVAVALVFWLMSGSNTATTADAPATTVTVEDNSVTPAAPVVEAPAADAPVADVTPDATTAPTTEEPVGN</sequence>
<reference evidence="4" key="1">
    <citation type="submission" date="2017-12" db="EMBL/GenBank/DDBJ databases">
        <title>Genomic analysis of Paracoccus sp. CBA4604.</title>
        <authorList>
            <person name="Roh S.W."/>
            <person name="Kim J.Y."/>
            <person name="Kim J.S."/>
        </authorList>
    </citation>
    <scope>NUCLEOTIDE SEQUENCE [LARGE SCALE GENOMIC DNA]</scope>
    <source>
        <strain evidence="4">CBA4604</strain>
    </source>
</reference>
<evidence type="ECO:0008006" key="5">
    <source>
        <dbReference type="Google" id="ProtNLM"/>
    </source>
</evidence>
<dbReference type="RefSeq" id="WP_101499883.1">
    <property type="nucleotide sequence ID" value="NZ_CP025583.1"/>
</dbReference>
<gene>
    <name evidence="3" type="ORF">CYR75_09820</name>
</gene>
<organism evidence="3 4">
    <name type="scientific">Paracoccus jeotgali</name>
    <dbReference type="NCBI Taxonomy" id="2065379"/>
    <lineage>
        <taxon>Bacteria</taxon>
        <taxon>Pseudomonadati</taxon>
        <taxon>Pseudomonadota</taxon>
        <taxon>Alphaproteobacteria</taxon>
        <taxon>Rhodobacterales</taxon>
        <taxon>Paracoccaceae</taxon>
        <taxon>Paracoccus</taxon>
    </lineage>
</organism>
<evidence type="ECO:0000256" key="1">
    <source>
        <dbReference type="SAM" id="MobiDB-lite"/>
    </source>
</evidence>
<keyword evidence="2" id="KW-1133">Transmembrane helix</keyword>
<accession>A0A2K9MFW5</accession>
<name>A0A2K9MFW5_9RHOB</name>
<evidence type="ECO:0000313" key="4">
    <source>
        <dbReference type="Proteomes" id="UP000234882"/>
    </source>
</evidence>
<evidence type="ECO:0000256" key="2">
    <source>
        <dbReference type="SAM" id="Phobius"/>
    </source>
</evidence>
<keyword evidence="2" id="KW-0472">Membrane</keyword>
<dbReference type="AlphaFoldDB" id="A0A2K9MFW5"/>
<dbReference type="EMBL" id="CP025583">
    <property type="protein sequence ID" value="AUM74537.1"/>
    <property type="molecule type" value="Genomic_DNA"/>
</dbReference>